<dbReference type="eggNOG" id="KOG2234">
    <property type="taxonomic scope" value="Eukaryota"/>
</dbReference>
<sequence length="449" mass="48607">MDRTLTPLIAAISSLKSGTGIVFHQASRHAAYSPSLTVLLCECIKVVVSTCLLTKAMYEKRLSDRFESTQYTPLGAHPNESTDSLLDKDTSPEAAEVVEPQRRTLVHQVLGQIFVLQGFRLMAPALIYVVQNNLYLFAASELDPAFFQALWQFRILVSAVLSRFVLKRTIVAKQWGCLVGIFAGVMLVKYATGGHDHAPADAAAHASQPNALAIMALCFAALLSSVAGVILEFIYQDRTCHLWASNVHLSVFSILPAAAVTIFQPQDLTPVLRDLHRSPWPLAVVFCQSFNGIMIALLLKKAGVIVNDLTSAVSIILTFALNSMLFPEDSKIGGVGDVLLVVMGSAVILVASVCYQRFSVSTPKPAAQEAAVSLPLSSPRHNSLLSSSSDSTLQGSYTDLSDPKYDAELLPMVERDQIVWQQPEADAHLESDASHPLLSPALPEKNLSA</sequence>
<dbReference type="InterPro" id="IPR007271">
    <property type="entry name" value="Nuc_sug_transpt"/>
</dbReference>
<keyword evidence="8" id="KW-1185">Reference proteome</keyword>
<keyword evidence="3 6" id="KW-1133">Transmembrane helix</keyword>
<evidence type="ECO:0000313" key="7">
    <source>
        <dbReference type="EMBL" id="EST08128.1"/>
    </source>
</evidence>
<feature type="compositionally biased region" description="Low complexity" evidence="5">
    <location>
        <begin position="378"/>
        <end position="396"/>
    </location>
</feature>
<gene>
    <name evidence="7" type="ORF">PSEUBRA_SCAF18g04686</name>
</gene>
<evidence type="ECO:0000256" key="6">
    <source>
        <dbReference type="SAM" id="Phobius"/>
    </source>
</evidence>
<dbReference type="SUPFAM" id="SSF103481">
    <property type="entry name" value="Multidrug resistance efflux transporter EmrE"/>
    <property type="match status" value="1"/>
</dbReference>
<feature type="region of interest" description="Disordered" evidence="5">
    <location>
        <begin position="421"/>
        <end position="449"/>
    </location>
</feature>
<evidence type="ECO:0000313" key="8">
    <source>
        <dbReference type="Proteomes" id="UP000019377"/>
    </source>
</evidence>
<reference evidence="8" key="1">
    <citation type="journal article" date="2013" name="Genome Announc.">
        <title>Draft genome sequence of Pseudozyma brasiliensis sp. nov. strain GHG001, a high producer of endo-1,4-xylanase isolated from an insect pest of sugarcane.</title>
        <authorList>
            <person name="Oliveira J.V.D.C."/>
            <person name="dos Santos R.A.C."/>
            <person name="Borges T.A."/>
            <person name="Riano-Pachon D.M."/>
            <person name="Goldman G.H."/>
        </authorList>
    </citation>
    <scope>NUCLEOTIDE SEQUENCE [LARGE SCALE GENOMIC DNA]</scope>
    <source>
        <strain evidence="8">GHG001</strain>
    </source>
</reference>
<dbReference type="RefSeq" id="XP_016293117.1">
    <property type="nucleotide sequence ID" value="XM_016435384.1"/>
</dbReference>
<evidence type="ECO:0000256" key="2">
    <source>
        <dbReference type="ARBA" id="ARBA00022692"/>
    </source>
</evidence>
<feature type="region of interest" description="Disordered" evidence="5">
    <location>
        <begin position="378"/>
        <end position="397"/>
    </location>
</feature>
<name>V5EXD3_KALBG</name>
<dbReference type="GO" id="GO:0015165">
    <property type="term" value="F:pyrimidine nucleotide-sugar transmembrane transporter activity"/>
    <property type="evidence" value="ECO:0007669"/>
    <property type="project" value="InterPro"/>
</dbReference>
<organism evidence="7 8">
    <name type="scientific">Kalmanozyma brasiliensis (strain GHG001)</name>
    <name type="common">Yeast</name>
    <name type="synonym">Pseudozyma brasiliensis</name>
    <dbReference type="NCBI Taxonomy" id="1365824"/>
    <lineage>
        <taxon>Eukaryota</taxon>
        <taxon>Fungi</taxon>
        <taxon>Dikarya</taxon>
        <taxon>Basidiomycota</taxon>
        <taxon>Ustilaginomycotina</taxon>
        <taxon>Ustilaginomycetes</taxon>
        <taxon>Ustilaginales</taxon>
        <taxon>Ustilaginaceae</taxon>
        <taxon>Kalmanozyma</taxon>
    </lineage>
</organism>
<dbReference type="GeneID" id="27418004"/>
<proteinExistence type="predicted"/>
<feature type="transmembrane region" description="Helical" evidence="6">
    <location>
        <begin position="212"/>
        <end position="235"/>
    </location>
</feature>
<dbReference type="PANTHER" id="PTHR10231">
    <property type="entry name" value="NUCLEOTIDE-SUGAR TRANSMEMBRANE TRANSPORTER"/>
    <property type="match status" value="1"/>
</dbReference>
<feature type="transmembrane region" description="Helical" evidence="6">
    <location>
        <begin position="175"/>
        <end position="192"/>
    </location>
</feature>
<dbReference type="Proteomes" id="UP000019377">
    <property type="component" value="Unassembled WGS sequence"/>
</dbReference>
<dbReference type="InterPro" id="IPR037185">
    <property type="entry name" value="EmrE-like"/>
</dbReference>
<keyword evidence="2 6" id="KW-0812">Transmembrane</keyword>
<feature type="transmembrane region" description="Helical" evidence="6">
    <location>
        <begin position="247"/>
        <end position="266"/>
    </location>
</feature>
<evidence type="ECO:0008006" key="9">
    <source>
        <dbReference type="Google" id="ProtNLM"/>
    </source>
</evidence>
<feature type="transmembrane region" description="Helical" evidence="6">
    <location>
        <begin position="306"/>
        <end position="326"/>
    </location>
</feature>
<evidence type="ECO:0000256" key="1">
    <source>
        <dbReference type="ARBA" id="ARBA00004141"/>
    </source>
</evidence>
<keyword evidence="4 6" id="KW-0472">Membrane</keyword>
<evidence type="ECO:0000256" key="3">
    <source>
        <dbReference type="ARBA" id="ARBA00022989"/>
    </source>
</evidence>
<dbReference type="HOGENOM" id="CLU_570112_0_0_1"/>
<dbReference type="EMBL" id="KI545860">
    <property type="protein sequence ID" value="EST08128.1"/>
    <property type="molecule type" value="Genomic_DNA"/>
</dbReference>
<dbReference type="AlphaFoldDB" id="V5EXD3"/>
<feature type="transmembrane region" description="Helical" evidence="6">
    <location>
        <begin position="338"/>
        <end position="355"/>
    </location>
</feature>
<dbReference type="GO" id="GO:0000139">
    <property type="term" value="C:Golgi membrane"/>
    <property type="evidence" value="ECO:0007669"/>
    <property type="project" value="InterPro"/>
</dbReference>
<evidence type="ECO:0000256" key="4">
    <source>
        <dbReference type="ARBA" id="ARBA00023136"/>
    </source>
</evidence>
<protein>
    <recommendedName>
        <fullName evidence="9">UDP-galactose transporter</fullName>
    </recommendedName>
</protein>
<feature type="transmembrane region" description="Helical" evidence="6">
    <location>
        <begin position="278"/>
        <end position="299"/>
    </location>
</feature>
<comment type="subcellular location">
    <subcellularLocation>
        <location evidence="1">Membrane</location>
        <topology evidence="1">Multi-pass membrane protein</topology>
    </subcellularLocation>
</comment>
<accession>V5EXD3</accession>
<evidence type="ECO:0000256" key="5">
    <source>
        <dbReference type="SAM" id="MobiDB-lite"/>
    </source>
</evidence>
<dbReference type="Pfam" id="PF04142">
    <property type="entry name" value="Nuc_sug_transp"/>
    <property type="match status" value="1"/>
</dbReference>
<dbReference type="OrthoDB" id="408493at2759"/>